<gene>
    <name evidence="2" type="ORF">KUF71_001483</name>
</gene>
<dbReference type="InterPro" id="IPR017853">
    <property type="entry name" value="GH"/>
</dbReference>
<proteinExistence type="predicted"/>
<protein>
    <submittedName>
        <fullName evidence="2">Beta-glucosidase 6</fullName>
    </submittedName>
</protein>
<dbReference type="Gene3D" id="3.20.20.80">
    <property type="entry name" value="Glycosidases"/>
    <property type="match status" value="1"/>
</dbReference>
<accession>A0AAE1LLR1</accession>
<dbReference type="AlphaFoldDB" id="A0AAE1LLR1"/>
<reference evidence="2" key="1">
    <citation type="submission" date="2021-07" db="EMBL/GenBank/DDBJ databases">
        <authorList>
            <person name="Catto M.A."/>
            <person name="Jacobson A."/>
            <person name="Kennedy G."/>
            <person name="Labadie P."/>
            <person name="Hunt B.G."/>
            <person name="Srinivasan R."/>
        </authorList>
    </citation>
    <scope>NUCLEOTIDE SEQUENCE</scope>
    <source>
        <strain evidence="2">PL_HMW_Pooled</strain>
        <tissue evidence="2">Head</tissue>
    </source>
</reference>
<sequence length="135" mass="15140">MTVLPRLQAFLRALVTTVKEFGVRVPAYCAWSLIDSWEWSAGYKQNISENRQTDIGGYIENVEWNATLTQIIISRRNFGLVHVDIAGGSYNRSLKDSSQFWIELAKQRAVPAIDVPSGSHENSKSSISGTPFYSQ</sequence>
<comment type="caution">
    <text evidence="2">The sequence shown here is derived from an EMBL/GenBank/DDBJ whole genome shotgun (WGS) entry which is preliminary data.</text>
</comment>
<reference evidence="2" key="2">
    <citation type="journal article" date="2023" name="BMC Genomics">
        <title>Pest status, molecular evolution, and epigenetic factors derived from the genome assembly of Frankliniella fusca, a thysanopteran phytovirus vector.</title>
        <authorList>
            <person name="Catto M.A."/>
            <person name="Labadie P.E."/>
            <person name="Jacobson A.L."/>
            <person name="Kennedy G.G."/>
            <person name="Srinivasan R."/>
            <person name="Hunt B.G."/>
        </authorList>
    </citation>
    <scope>NUCLEOTIDE SEQUENCE</scope>
    <source>
        <strain evidence="2">PL_HMW_Pooled</strain>
    </source>
</reference>
<feature type="compositionally biased region" description="Polar residues" evidence="1">
    <location>
        <begin position="124"/>
        <end position="135"/>
    </location>
</feature>
<evidence type="ECO:0000313" key="2">
    <source>
        <dbReference type="EMBL" id="KAK3922687.1"/>
    </source>
</evidence>
<feature type="region of interest" description="Disordered" evidence="1">
    <location>
        <begin position="115"/>
        <end position="135"/>
    </location>
</feature>
<evidence type="ECO:0000313" key="3">
    <source>
        <dbReference type="Proteomes" id="UP001219518"/>
    </source>
</evidence>
<organism evidence="2 3">
    <name type="scientific">Frankliniella fusca</name>
    <dbReference type="NCBI Taxonomy" id="407009"/>
    <lineage>
        <taxon>Eukaryota</taxon>
        <taxon>Metazoa</taxon>
        <taxon>Ecdysozoa</taxon>
        <taxon>Arthropoda</taxon>
        <taxon>Hexapoda</taxon>
        <taxon>Insecta</taxon>
        <taxon>Pterygota</taxon>
        <taxon>Neoptera</taxon>
        <taxon>Paraneoptera</taxon>
        <taxon>Thysanoptera</taxon>
        <taxon>Terebrantia</taxon>
        <taxon>Thripoidea</taxon>
        <taxon>Thripidae</taxon>
        <taxon>Frankliniella</taxon>
    </lineage>
</organism>
<evidence type="ECO:0000256" key="1">
    <source>
        <dbReference type="SAM" id="MobiDB-lite"/>
    </source>
</evidence>
<dbReference type="EMBL" id="JAHWGI010001107">
    <property type="protein sequence ID" value="KAK3922687.1"/>
    <property type="molecule type" value="Genomic_DNA"/>
</dbReference>
<dbReference type="Proteomes" id="UP001219518">
    <property type="component" value="Unassembled WGS sequence"/>
</dbReference>
<dbReference type="SUPFAM" id="SSF51445">
    <property type="entry name" value="(Trans)glycosidases"/>
    <property type="match status" value="1"/>
</dbReference>
<keyword evidence="3" id="KW-1185">Reference proteome</keyword>
<name>A0AAE1LLR1_9NEOP</name>